<sequence>MPLSHEPRRLAHVPLYAKRDQRGMVAAIKIYLNMENPGALVSAGGVENLAWRSSVFMAPLYPWAFARTQDPRRLRDHSRCTSAGFSRVSAYPNQPSAEGVEMT</sequence>
<protein>
    <submittedName>
        <fullName evidence="1">Uncharacterized protein</fullName>
    </submittedName>
</protein>
<organism evidence="1 2">
    <name type="scientific">Streptomyces longisporus</name>
    <dbReference type="NCBI Taxonomy" id="1948"/>
    <lineage>
        <taxon>Bacteria</taxon>
        <taxon>Bacillati</taxon>
        <taxon>Actinomycetota</taxon>
        <taxon>Actinomycetes</taxon>
        <taxon>Kitasatosporales</taxon>
        <taxon>Streptomycetaceae</taxon>
        <taxon>Streptomyces</taxon>
    </lineage>
</organism>
<name>A0ABP6AUG1_STRLO</name>
<dbReference type="Proteomes" id="UP001501777">
    <property type="component" value="Unassembled WGS sequence"/>
</dbReference>
<evidence type="ECO:0000313" key="1">
    <source>
        <dbReference type="EMBL" id="GAA2523886.1"/>
    </source>
</evidence>
<proteinExistence type="predicted"/>
<evidence type="ECO:0000313" key="2">
    <source>
        <dbReference type="Proteomes" id="UP001501777"/>
    </source>
</evidence>
<keyword evidence="2" id="KW-1185">Reference proteome</keyword>
<comment type="caution">
    <text evidence="1">The sequence shown here is derived from an EMBL/GenBank/DDBJ whole genome shotgun (WGS) entry which is preliminary data.</text>
</comment>
<dbReference type="EMBL" id="BAAASG010000040">
    <property type="protein sequence ID" value="GAA2523886.1"/>
    <property type="molecule type" value="Genomic_DNA"/>
</dbReference>
<accession>A0ABP6AUG1</accession>
<gene>
    <name evidence="1" type="ORF">GCM10010276_88790</name>
</gene>
<reference evidence="2" key="1">
    <citation type="journal article" date="2019" name="Int. J. Syst. Evol. Microbiol.">
        <title>The Global Catalogue of Microorganisms (GCM) 10K type strain sequencing project: providing services to taxonomists for standard genome sequencing and annotation.</title>
        <authorList>
            <consortium name="The Broad Institute Genomics Platform"/>
            <consortium name="The Broad Institute Genome Sequencing Center for Infectious Disease"/>
            <person name="Wu L."/>
            <person name="Ma J."/>
        </authorList>
    </citation>
    <scope>NUCLEOTIDE SEQUENCE [LARGE SCALE GENOMIC DNA]</scope>
    <source>
        <strain evidence="2">JCM 4395</strain>
    </source>
</reference>